<gene>
    <name evidence="18" type="primary">pepN</name>
    <name evidence="18" type="ORF">GRQ65_21500</name>
</gene>
<evidence type="ECO:0000256" key="5">
    <source>
        <dbReference type="ARBA" id="ARBA00015611"/>
    </source>
</evidence>
<proteinExistence type="inferred from homology"/>
<dbReference type="GO" id="GO:0005615">
    <property type="term" value="C:extracellular space"/>
    <property type="evidence" value="ECO:0007669"/>
    <property type="project" value="TreeGrafter"/>
</dbReference>
<evidence type="ECO:0000256" key="8">
    <source>
        <dbReference type="ARBA" id="ARBA00022723"/>
    </source>
</evidence>
<keyword evidence="7" id="KW-0645">Protease</keyword>
<feature type="domain" description="ERAP1-like C-terminal" evidence="16">
    <location>
        <begin position="539"/>
        <end position="838"/>
    </location>
</feature>
<dbReference type="RefSeq" id="WP_160880063.1">
    <property type="nucleotide sequence ID" value="NZ_WUEK01000018.1"/>
</dbReference>
<comment type="catalytic activity">
    <reaction evidence="1">
        <text>Release of an N-terminal amino acid, Xaa-|-Yaa- from a peptide, amide or arylamide. Xaa is preferably Ala, but may be most amino acids including Pro (slow action). When a terminal hydrophobic residue is followed by a prolyl residue, the two may be released as an intact Xaa-Pro dipeptide.</text>
        <dbReference type="EC" id="3.4.11.2"/>
    </reaction>
</comment>
<evidence type="ECO:0000256" key="10">
    <source>
        <dbReference type="ARBA" id="ARBA00022833"/>
    </source>
</evidence>
<dbReference type="Pfam" id="PF11838">
    <property type="entry name" value="ERAP1_C"/>
    <property type="match status" value="1"/>
</dbReference>
<dbReference type="InterPro" id="IPR024571">
    <property type="entry name" value="ERAP1-like_C_dom"/>
</dbReference>
<dbReference type="InterPro" id="IPR050344">
    <property type="entry name" value="Peptidase_M1_aminopeptidases"/>
</dbReference>
<keyword evidence="6 18" id="KW-0031">Aminopeptidase</keyword>
<dbReference type="Proteomes" id="UP000473325">
    <property type="component" value="Unassembled WGS sequence"/>
</dbReference>
<evidence type="ECO:0000313" key="19">
    <source>
        <dbReference type="Proteomes" id="UP000473325"/>
    </source>
</evidence>
<sequence length="846" mass="91781">MSGPEDSPADGPVDVPADAPASLTQDEARARAELLDVERYDIEVDLRELLAGERWRATSRVTFTCRRPGADTFVDVVGEVHAATLNGVELDASAHRAGRLALTGLAERNELVVVSSQTDTGSGNAILRTVDGSDDRVYVWTSFEPDGARRAWACFDQPDLKAVHRFRVVAPAEWSVLSNSAPDQVSEPTAVDDADHEAGLLSRWWSFTDTPRLSTYVVVVNAGPFHEVREQRGGHSLGLWCRQSLRPYLERDTAELLRLTEAGLAFFGERFDQPFGQERYDHVFVPDMGGAMENWGCVTWSDSALHRGEPTLLDRMTAADTLLHEMAHMWFGDLVTMRWWDDLWLNEAFASFAATWALDAIDPGSAAWAVFAATDELVGYEQDRGPARHPIRTEVPDVAHAMANFDAITYLKGQAVLRQLMELLGEERFVAGLRAHFAEHAWGNATLAELMSAFAAASGRELDGWTAAWLDRAGTDTVSLVGDTLLVASPDGGTPRPHALLVGSYARSDAGLSPVGSTRVETAGAVTSMSDLPEADLQLVNDGDLSFVSVRPDEASLQVLLTDAGRLPDATGRVVAVSTALDMLAEGELSSGDVFECVVAVLEHETVPGLVEPLLARALAVAEQWSPTVLVPRRLERLARLAGDLADHEDSGADVRAAALQTLAWAATTSEHFDRLDAAVAAAPDDTELAWLTLTRRAALDRHDQEAVDALLGRDPDPEARVRALGVAAARPSEEAKAEAWEQFWRAGAVPSGVPTRTFARCFWRPAQHDLLVPWAHRFLDELSDLNGEGLLAVGSKVRLMAPTTCDVAWLDRARDLAEAPDALPAVRTALLVASDRLARVLAARA</sequence>
<dbReference type="InterPro" id="IPR014782">
    <property type="entry name" value="Peptidase_M1_dom"/>
</dbReference>
<evidence type="ECO:0000256" key="11">
    <source>
        <dbReference type="ARBA" id="ARBA00023049"/>
    </source>
</evidence>
<dbReference type="SUPFAM" id="SSF55486">
    <property type="entry name" value="Metalloproteases ('zincins'), catalytic domain"/>
    <property type="match status" value="1"/>
</dbReference>
<dbReference type="Gene3D" id="1.10.390.10">
    <property type="entry name" value="Neutral Protease Domain 2"/>
    <property type="match status" value="1"/>
</dbReference>
<comment type="cofactor">
    <cofactor evidence="2">
        <name>Zn(2+)</name>
        <dbReference type="ChEBI" id="CHEBI:29105"/>
    </cofactor>
</comment>
<organism evidence="18 19">
    <name type="scientific">Nocardioides flavescens</name>
    <dbReference type="NCBI Taxonomy" id="2691959"/>
    <lineage>
        <taxon>Bacteria</taxon>
        <taxon>Bacillati</taxon>
        <taxon>Actinomycetota</taxon>
        <taxon>Actinomycetes</taxon>
        <taxon>Propionibacteriales</taxon>
        <taxon>Nocardioidaceae</taxon>
        <taxon>Nocardioides</taxon>
    </lineage>
</organism>
<dbReference type="InterPro" id="IPR001930">
    <property type="entry name" value="Peptidase_M1"/>
</dbReference>
<dbReference type="InterPro" id="IPR012778">
    <property type="entry name" value="Pept_M1_aminopeptidase"/>
</dbReference>
<evidence type="ECO:0000256" key="1">
    <source>
        <dbReference type="ARBA" id="ARBA00000098"/>
    </source>
</evidence>
<dbReference type="GO" id="GO:0042277">
    <property type="term" value="F:peptide binding"/>
    <property type="evidence" value="ECO:0007669"/>
    <property type="project" value="TreeGrafter"/>
</dbReference>
<dbReference type="GO" id="GO:0005737">
    <property type="term" value="C:cytoplasm"/>
    <property type="evidence" value="ECO:0007669"/>
    <property type="project" value="TreeGrafter"/>
</dbReference>
<dbReference type="PRINTS" id="PR00756">
    <property type="entry name" value="ALADIPTASE"/>
</dbReference>
<evidence type="ECO:0000256" key="4">
    <source>
        <dbReference type="ARBA" id="ARBA00012564"/>
    </source>
</evidence>
<keyword evidence="19" id="KW-1185">Reference proteome</keyword>
<keyword evidence="11" id="KW-0482">Metalloprotease</keyword>
<evidence type="ECO:0000256" key="6">
    <source>
        <dbReference type="ARBA" id="ARBA00022438"/>
    </source>
</evidence>
<keyword evidence="8" id="KW-0479">Metal-binding</keyword>
<evidence type="ECO:0000256" key="7">
    <source>
        <dbReference type="ARBA" id="ARBA00022670"/>
    </source>
</evidence>
<name>A0A6L7F4J4_9ACTN</name>
<dbReference type="GO" id="GO:0016020">
    <property type="term" value="C:membrane"/>
    <property type="evidence" value="ECO:0007669"/>
    <property type="project" value="TreeGrafter"/>
</dbReference>
<evidence type="ECO:0000313" key="18">
    <source>
        <dbReference type="EMBL" id="MXG92124.1"/>
    </source>
</evidence>
<keyword evidence="10" id="KW-0862">Zinc</keyword>
<dbReference type="Pfam" id="PF17900">
    <property type="entry name" value="Peptidase_M1_N"/>
    <property type="match status" value="1"/>
</dbReference>
<dbReference type="GO" id="GO:0008270">
    <property type="term" value="F:zinc ion binding"/>
    <property type="evidence" value="ECO:0007669"/>
    <property type="project" value="InterPro"/>
</dbReference>
<dbReference type="NCBIfam" id="TIGR02412">
    <property type="entry name" value="pepN_strep_liv"/>
    <property type="match status" value="1"/>
</dbReference>
<evidence type="ECO:0000256" key="14">
    <source>
        <dbReference type="SAM" id="MobiDB-lite"/>
    </source>
</evidence>
<accession>A0A6L7F4J4</accession>
<evidence type="ECO:0000256" key="13">
    <source>
        <dbReference type="ARBA" id="ARBA00031533"/>
    </source>
</evidence>
<comment type="caution">
    <text evidence="18">The sequence shown here is derived from an EMBL/GenBank/DDBJ whole genome shotgun (WGS) entry which is preliminary data.</text>
</comment>
<dbReference type="GO" id="GO:0070006">
    <property type="term" value="F:metalloaminopeptidase activity"/>
    <property type="evidence" value="ECO:0007669"/>
    <property type="project" value="TreeGrafter"/>
</dbReference>
<dbReference type="InterPro" id="IPR027268">
    <property type="entry name" value="Peptidase_M4/M1_CTD_sf"/>
</dbReference>
<dbReference type="GO" id="GO:0043171">
    <property type="term" value="P:peptide catabolic process"/>
    <property type="evidence" value="ECO:0007669"/>
    <property type="project" value="TreeGrafter"/>
</dbReference>
<dbReference type="PANTHER" id="PTHR11533">
    <property type="entry name" value="PROTEASE M1 ZINC METALLOPROTEASE"/>
    <property type="match status" value="1"/>
</dbReference>
<dbReference type="Pfam" id="PF01433">
    <property type="entry name" value="Peptidase_M1"/>
    <property type="match status" value="1"/>
</dbReference>
<dbReference type="EC" id="3.4.11.2" evidence="4"/>
<evidence type="ECO:0000259" key="17">
    <source>
        <dbReference type="Pfam" id="PF17900"/>
    </source>
</evidence>
<dbReference type="GO" id="GO:0016285">
    <property type="term" value="F:alanyl aminopeptidase activity"/>
    <property type="evidence" value="ECO:0007669"/>
    <property type="project" value="UniProtKB-EC"/>
</dbReference>
<evidence type="ECO:0000256" key="2">
    <source>
        <dbReference type="ARBA" id="ARBA00001947"/>
    </source>
</evidence>
<feature type="region of interest" description="Disordered" evidence="14">
    <location>
        <begin position="1"/>
        <end position="21"/>
    </location>
</feature>
<dbReference type="EMBL" id="WUEK01000018">
    <property type="protein sequence ID" value="MXG92124.1"/>
    <property type="molecule type" value="Genomic_DNA"/>
</dbReference>
<dbReference type="AlphaFoldDB" id="A0A6L7F4J4"/>
<comment type="similarity">
    <text evidence="3">Belongs to the peptidase M1 family.</text>
</comment>
<dbReference type="GO" id="GO:0006508">
    <property type="term" value="P:proteolysis"/>
    <property type="evidence" value="ECO:0007669"/>
    <property type="project" value="UniProtKB-KW"/>
</dbReference>
<dbReference type="CDD" id="cd09602">
    <property type="entry name" value="M1_APN"/>
    <property type="match status" value="1"/>
</dbReference>
<dbReference type="InterPro" id="IPR045357">
    <property type="entry name" value="Aminopeptidase_N-like_N"/>
</dbReference>
<keyword evidence="9 18" id="KW-0378">Hydrolase</keyword>
<evidence type="ECO:0000259" key="15">
    <source>
        <dbReference type="Pfam" id="PF01433"/>
    </source>
</evidence>
<protein>
    <recommendedName>
        <fullName evidence="5">Aminopeptidase N</fullName>
        <ecNumber evidence="4">3.4.11.2</ecNumber>
    </recommendedName>
    <alternativeName>
        <fullName evidence="12">Alanine aminopeptidase</fullName>
    </alternativeName>
    <alternativeName>
        <fullName evidence="13">Lysyl aminopeptidase</fullName>
    </alternativeName>
</protein>
<evidence type="ECO:0000256" key="9">
    <source>
        <dbReference type="ARBA" id="ARBA00022801"/>
    </source>
</evidence>
<reference evidence="18 19" key="1">
    <citation type="submission" date="2019-12" db="EMBL/GenBank/DDBJ databases">
        <authorList>
            <person name="Kun Z."/>
        </authorList>
    </citation>
    <scope>NUCLEOTIDE SEQUENCE [LARGE SCALE GENOMIC DNA]</scope>
    <source>
        <strain evidence="18 19">YIM 123512</strain>
    </source>
</reference>
<feature type="domain" description="Aminopeptidase N-like N-terminal" evidence="17">
    <location>
        <begin position="134"/>
        <end position="217"/>
    </location>
</feature>
<evidence type="ECO:0000256" key="3">
    <source>
        <dbReference type="ARBA" id="ARBA00010136"/>
    </source>
</evidence>
<feature type="domain" description="Peptidase M1 membrane alanine aminopeptidase" evidence="15">
    <location>
        <begin position="260"/>
        <end position="466"/>
    </location>
</feature>
<dbReference type="Gene3D" id="2.60.40.1730">
    <property type="entry name" value="tricorn interacting facor f3 domain"/>
    <property type="match status" value="1"/>
</dbReference>
<dbReference type="SUPFAM" id="SSF63737">
    <property type="entry name" value="Leukotriene A4 hydrolase N-terminal domain"/>
    <property type="match status" value="1"/>
</dbReference>
<dbReference type="PANTHER" id="PTHR11533:SF174">
    <property type="entry name" value="PUROMYCIN-SENSITIVE AMINOPEPTIDASE-RELATED"/>
    <property type="match status" value="1"/>
</dbReference>
<evidence type="ECO:0000259" key="16">
    <source>
        <dbReference type="Pfam" id="PF11838"/>
    </source>
</evidence>
<evidence type="ECO:0000256" key="12">
    <source>
        <dbReference type="ARBA" id="ARBA00029811"/>
    </source>
</evidence>
<dbReference type="InterPro" id="IPR042097">
    <property type="entry name" value="Aminopeptidase_N-like_N_sf"/>
</dbReference>